<evidence type="ECO:0000313" key="1">
    <source>
        <dbReference type="EMBL" id="PON20016.1"/>
    </source>
</evidence>
<dbReference type="GeneID" id="29991059"/>
<proteinExistence type="predicted"/>
<dbReference type="Proteomes" id="UP000054821">
    <property type="component" value="Unassembled WGS sequence"/>
</dbReference>
<evidence type="ECO:0000313" key="2">
    <source>
        <dbReference type="Proteomes" id="UP000054821"/>
    </source>
</evidence>
<comment type="caution">
    <text evidence="1">The sequence shown here is derived from an EMBL/GenBank/DDBJ whole genome shotgun (WGS) entry which is preliminary data.</text>
</comment>
<dbReference type="RefSeq" id="XP_024404265.1">
    <property type="nucleotide sequence ID" value="XM_024550989.1"/>
</dbReference>
<keyword evidence="2" id="KW-1185">Reference proteome</keyword>
<protein>
    <submittedName>
        <fullName evidence="1">Uncharacterized protein</fullName>
    </submittedName>
</protein>
<reference evidence="1 2" key="1">
    <citation type="journal article" date="2016" name="Genome Announc.">
        <title>Draft Whole-Genome Sequence of Trichoderma gamsii T6085, a Promising Biocontrol Agent of Fusarium Head Blight on Wheat.</title>
        <authorList>
            <person name="Baroncelli R."/>
            <person name="Zapparata A."/>
            <person name="Piaggeschi G."/>
            <person name="Sarrocco S."/>
            <person name="Vannacci G."/>
        </authorList>
    </citation>
    <scope>NUCLEOTIDE SEQUENCE [LARGE SCALE GENOMIC DNA]</scope>
    <source>
        <strain evidence="1 2">T6085</strain>
    </source>
</reference>
<name>A0A2P4Z6V6_9HYPO</name>
<accession>A0A2P4Z6V6</accession>
<sequence length="85" mass="9392">MGFGRSNESNFINPTQHALHIYSSQKLQPTTKTNPIKFETFLFNFNLKCNSSLCSHSCTPLQRPLASTVVETPTASVHPNADSPI</sequence>
<gene>
    <name evidence="1" type="ORF">TGAM01_v211110</name>
</gene>
<dbReference type="EMBL" id="JPDN02000092">
    <property type="protein sequence ID" value="PON20016.1"/>
    <property type="molecule type" value="Genomic_DNA"/>
</dbReference>
<dbReference type="AlphaFoldDB" id="A0A2P4Z6V6"/>
<organism evidence="1 2">
    <name type="scientific">Trichoderma gamsii</name>
    <dbReference type="NCBI Taxonomy" id="398673"/>
    <lineage>
        <taxon>Eukaryota</taxon>
        <taxon>Fungi</taxon>
        <taxon>Dikarya</taxon>
        <taxon>Ascomycota</taxon>
        <taxon>Pezizomycotina</taxon>
        <taxon>Sordariomycetes</taxon>
        <taxon>Hypocreomycetidae</taxon>
        <taxon>Hypocreales</taxon>
        <taxon>Hypocreaceae</taxon>
        <taxon>Trichoderma</taxon>
    </lineage>
</organism>